<accession>A0A1B2J5B4</accession>
<evidence type="ECO:0000313" key="9">
    <source>
        <dbReference type="Proteomes" id="UP000094565"/>
    </source>
</evidence>
<dbReference type="SUPFAM" id="SSF55068">
    <property type="entry name" value="Peptide methionine sulfoxide reductase"/>
    <property type="match status" value="1"/>
</dbReference>
<evidence type="ECO:0000313" key="8">
    <source>
        <dbReference type="EMBL" id="ANZ73156.1"/>
    </source>
</evidence>
<evidence type="ECO:0000256" key="5">
    <source>
        <dbReference type="ARBA" id="ARBA00047806"/>
    </source>
</evidence>
<evidence type="ECO:0000256" key="3">
    <source>
        <dbReference type="ARBA" id="ARBA00023002"/>
    </source>
</evidence>
<evidence type="ECO:0000256" key="6">
    <source>
        <dbReference type="ARBA" id="ARBA00048782"/>
    </source>
</evidence>
<keyword evidence="3" id="KW-0560">Oxidoreductase</keyword>
<evidence type="ECO:0000259" key="7">
    <source>
        <dbReference type="Pfam" id="PF01625"/>
    </source>
</evidence>
<comment type="similarity">
    <text evidence="1">Belongs to the MsrA Met sulfoxide reductase family.</text>
</comment>
<dbReference type="PANTHER" id="PTHR43774:SF1">
    <property type="entry name" value="PEPTIDE METHIONINE SULFOXIDE REDUCTASE MSRA 2"/>
    <property type="match status" value="1"/>
</dbReference>
<dbReference type="HAMAP" id="MF_01401">
    <property type="entry name" value="MsrA"/>
    <property type="match status" value="1"/>
</dbReference>
<dbReference type="AlphaFoldDB" id="A0A1B2J5B4"/>
<dbReference type="GO" id="GO:0008113">
    <property type="term" value="F:peptide-methionine (S)-S-oxide reductase activity"/>
    <property type="evidence" value="ECO:0007669"/>
    <property type="project" value="UniProtKB-EC"/>
</dbReference>
<gene>
    <name evidence="8" type="primary">MXR1</name>
    <name evidence="8" type="ORF">ATY40_BA7500056</name>
</gene>
<dbReference type="Gene3D" id="3.30.1060.10">
    <property type="entry name" value="Peptide methionine sulphoxide reductase MsrA"/>
    <property type="match status" value="1"/>
</dbReference>
<name>A0A1B2J5B4_PICPA</name>
<feature type="domain" description="Peptide methionine sulphoxide reductase MsrA" evidence="7">
    <location>
        <begin position="46"/>
        <end position="198"/>
    </location>
</feature>
<dbReference type="Pfam" id="PF01625">
    <property type="entry name" value="PMSR"/>
    <property type="match status" value="1"/>
</dbReference>
<proteinExistence type="inferred from homology"/>
<dbReference type="NCBIfam" id="TIGR00401">
    <property type="entry name" value="msrA"/>
    <property type="match status" value="1"/>
</dbReference>
<sequence>MSQKRPTSLRFITSFPRFPKRSFFTMPVVSSLISSNIKKSPQDKVVTVAGGCFWGLEYIYKMHFKDRIVDTQVGFANGNLSNPTYKEVCQGLTYHAEVLQIAYNPEVISYKELIDFFFLVHDPTQDDGQGPDIGTQYRSAVFYLDEEEKEIAEQSLAETQKKWFPHHEIVTQVEKLTSYWDAEDYHQEYLIKNADGYHCPTHVLRTEPKAISV</sequence>
<protein>
    <recommendedName>
        <fullName evidence="2">peptide-methionine (S)-S-oxide reductase</fullName>
        <ecNumber evidence="2">1.8.4.11</ecNumber>
    </recommendedName>
    <alternativeName>
        <fullName evidence="4">Peptide-methionine (S)-S-oxide reductase</fullName>
    </alternativeName>
</protein>
<dbReference type="PANTHER" id="PTHR43774">
    <property type="entry name" value="PEPTIDE METHIONINE SULFOXIDE REDUCTASE"/>
    <property type="match status" value="1"/>
</dbReference>
<keyword evidence="9" id="KW-1185">Reference proteome</keyword>
<organism evidence="8 9">
    <name type="scientific">Komagataella pastoris</name>
    <name type="common">Yeast</name>
    <name type="synonym">Pichia pastoris</name>
    <dbReference type="NCBI Taxonomy" id="4922"/>
    <lineage>
        <taxon>Eukaryota</taxon>
        <taxon>Fungi</taxon>
        <taxon>Dikarya</taxon>
        <taxon>Ascomycota</taxon>
        <taxon>Saccharomycotina</taxon>
        <taxon>Pichiomycetes</taxon>
        <taxon>Pichiales</taxon>
        <taxon>Pichiaceae</taxon>
        <taxon>Komagataella</taxon>
    </lineage>
</organism>
<comment type="catalytic activity">
    <reaction evidence="6">
        <text>[thioredoxin]-disulfide + L-methionine + H2O = L-methionine (S)-S-oxide + [thioredoxin]-dithiol</text>
        <dbReference type="Rhea" id="RHEA:19993"/>
        <dbReference type="Rhea" id="RHEA-COMP:10698"/>
        <dbReference type="Rhea" id="RHEA-COMP:10700"/>
        <dbReference type="ChEBI" id="CHEBI:15377"/>
        <dbReference type="ChEBI" id="CHEBI:29950"/>
        <dbReference type="ChEBI" id="CHEBI:50058"/>
        <dbReference type="ChEBI" id="CHEBI:57844"/>
        <dbReference type="ChEBI" id="CHEBI:58772"/>
        <dbReference type="EC" id="1.8.4.11"/>
    </reaction>
</comment>
<dbReference type="InterPro" id="IPR002569">
    <property type="entry name" value="Met_Sox_Rdtase_MsrA_dom"/>
</dbReference>
<dbReference type="Proteomes" id="UP000094565">
    <property type="component" value="Chromosome 1"/>
</dbReference>
<dbReference type="OrthoDB" id="77405at2759"/>
<dbReference type="GO" id="GO:0034599">
    <property type="term" value="P:cellular response to oxidative stress"/>
    <property type="evidence" value="ECO:0007669"/>
    <property type="project" value="UniProtKB-ARBA"/>
</dbReference>
<evidence type="ECO:0000256" key="4">
    <source>
        <dbReference type="ARBA" id="ARBA00030643"/>
    </source>
</evidence>
<dbReference type="FunFam" id="3.30.1060.10:FF:000006">
    <property type="entry name" value="Peptide methionine sulfoxide reductase"/>
    <property type="match status" value="1"/>
</dbReference>
<dbReference type="EC" id="1.8.4.11" evidence="2"/>
<dbReference type="EMBL" id="CP014584">
    <property type="protein sequence ID" value="ANZ73156.1"/>
    <property type="molecule type" value="Genomic_DNA"/>
</dbReference>
<comment type="catalytic activity">
    <reaction evidence="5">
        <text>L-methionyl-[protein] + [thioredoxin]-disulfide + H2O = L-methionyl-(S)-S-oxide-[protein] + [thioredoxin]-dithiol</text>
        <dbReference type="Rhea" id="RHEA:14217"/>
        <dbReference type="Rhea" id="RHEA-COMP:10698"/>
        <dbReference type="Rhea" id="RHEA-COMP:10700"/>
        <dbReference type="Rhea" id="RHEA-COMP:12313"/>
        <dbReference type="Rhea" id="RHEA-COMP:12315"/>
        <dbReference type="ChEBI" id="CHEBI:15377"/>
        <dbReference type="ChEBI" id="CHEBI:16044"/>
        <dbReference type="ChEBI" id="CHEBI:29950"/>
        <dbReference type="ChEBI" id="CHEBI:44120"/>
        <dbReference type="ChEBI" id="CHEBI:50058"/>
        <dbReference type="EC" id="1.8.4.11"/>
    </reaction>
</comment>
<evidence type="ECO:0000256" key="2">
    <source>
        <dbReference type="ARBA" id="ARBA00012502"/>
    </source>
</evidence>
<dbReference type="InterPro" id="IPR036509">
    <property type="entry name" value="Met_Sox_Rdtase_MsrA_sf"/>
</dbReference>
<evidence type="ECO:0000256" key="1">
    <source>
        <dbReference type="ARBA" id="ARBA00005591"/>
    </source>
</evidence>
<reference evidence="8 9" key="1">
    <citation type="submission" date="2016-02" db="EMBL/GenBank/DDBJ databases">
        <title>Comparative genomic and transcriptomic foundation for Pichia pastoris.</title>
        <authorList>
            <person name="Love K.R."/>
            <person name="Shah K.A."/>
            <person name="Whittaker C.A."/>
            <person name="Wu J."/>
            <person name="Bartlett M.C."/>
            <person name="Ma D."/>
            <person name="Leeson R.L."/>
            <person name="Priest M."/>
            <person name="Young S.K."/>
            <person name="Love J.C."/>
        </authorList>
    </citation>
    <scope>NUCLEOTIDE SEQUENCE [LARGE SCALE GENOMIC DNA]</scope>
    <source>
        <strain evidence="8 9">ATCC 28485</strain>
    </source>
</reference>